<keyword evidence="2" id="KW-0349">Heme</keyword>
<keyword evidence="7" id="KW-1185">Reference proteome</keyword>
<evidence type="ECO:0000313" key="7">
    <source>
        <dbReference type="Proteomes" id="UP000030687"/>
    </source>
</evidence>
<reference evidence="6 7" key="1">
    <citation type="submission" date="2013-10" db="EMBL/GenBank/DDBJ databases">
        <authorList>
            <consortium name="International Citrus Genome Consortium"/>
            <person name="Jenkins J."/>
            <person name="Schmutz J."/>
            <person name="Prochnik S."/>
            <person name="Rokhsar D."/>
            <person name="Gmitter F."/>
            <person name="Ollitrault P."/>
            <person name="Machado M."/>
            <person name="Talon M."/>
            <person name="Wincker P."/>
            <person name="Jaillon O."/>
            <person name="Morgante M."/>
        </authorList>
    </citation>
    <scope>NUCLEOTIDE SEQUENCE</scope>
    <source>
        <strain evidence="7">cv. Clemenules</strain>
    </source>
</reference>
<dbReference type="InParanoid" id="V4TNN7"/>
<keyword evidence="5" id="KW-0408">Iron</keyword>
<name>V4TNN7_CITCL</name>
<keyword evidence="3" id="KW-0479">Metal-binding</keyword>
<dbReference type="eggNOG" id="KOG0156">
    <property type="taxonomic scope" value="Eukaryota"/>
</dbReference>
<dbReference type="PANTHER" id="PTHR47955:SF8">
    <property type="entry name" value="CYTOCHROME P450 71D11-LIKE"/>
    <property type="match status" value="1"/>
</dbReference>
<dbReference type="STRING" id="85681.V4TNN7"/>
<evidence type="ECO:0000256" key="1">
    <source>
        <dbReference type="ARBA" id="ARBA00010617"/>
    </source>
</evidence>
<dbReference type="EMBL" id="KI536726">
    <property type="protein sequence ID" value="ESR51456.1"/>
    <property type="molecule type" value="Genomic_DNA"/>
</dbReference>
<sequence>MSCLVRGLRHLQVHDLACCGKAKLTGVGKLSYNCLDVAFEPFGDHWRQMQKSCYRAIQHEKDGRAMSAGGGFIAEECFKCVGWIVDGFCGYHAKIASIFQELRRRRNRSMKISSTVMLRIKRDRANSAHGAHQITKDHIKAVFMASSFNIQKYILILHRLFKVKMSNRAVRPTTSRPAIAELARNPRAMNKAQDEVRRHIGKNG</sequence>
<dbReference type="AlphaFoldDB" id="V4TNN7"/>
<keyword evidence="4" id="KW-0560">Oxidoreductase</keyword>
<proteinExistence type="inferred from homology"/>
<dbReference type="GO" id="GO:0046872">
    <property type="term" value="F:metal ion binding"/>
    <property type="evidence" value="ECO:0007669"/>
    <property type="project" value="UniProtKB-KW"/>
</dbReference>
<evidence type="ECO:0000256" key="3">
    <source>
        <dbReference type="ARBA" id="ARBA00022723"/>
    </source>
</evidence>
<dbReference type="KEGG" id="cic:CICLE_v10033292mg"/>
<organism evidence="6 7">
    <name type="scientific">Citrus clementina</name>
    <name type="common">Clementine</name>
    <name type="synonym">Citrus deliciosa x Citrus sinensis</name>
    <dbReference type="NCBI Taxonomy" id="85681"/>
    <lineage>
        <taxon>Eukaryota</taxon>
        <taxon>Viridiplantae</taxon>
        <taxon>Streptophyta</taxon>
        <taxon>Embryophyta</taxon>
        <taxon>Tracheophyta</taxon>
        <taxon>Spermatophyta</taxon>
        <taxon>Magnoliopsida</taxon>
        <taxon>eudicotyledons</taxon>
        <taxon>Gunneridae</taxon>
        <taxon>Pentapetalae</taxon>
        <taxon>rosids</taxon>
        <taxon>malvids</taxon>
        <taxon>Sapindales</taxon>
        <taxon>Rutaceae</taxon>
        <taxon>Aurantioideae</taxon>
        <taxon>Citrus</taxon>
    </lineage>
</organism>
<dbReference type="GO" id="GO:0016491">
    <property type="term" value="F:oxidoreductase activity"/>
    <property type="evidence" value="ECO:0007669"/>
    <property type="project" value="UniProtKB-KW"/>
</dbReference>
<evidence type="ECO:0000256" key="4">
    <source>
        <dbReference type="ARBA" id="ARBA00023002"/>
    </source>
</evidence>
<dbReference type="Proteomes" id="UP000030687">
    <property type="component" value="Unassembled WGS sequence"/>
</dbReference>
<evidence type="ECO:0000256" key="2">
    <source>
        <dbReference type="ARBA" id="ARBA00022617"/>
    </source>
</evidence>
<gene>
    <name evidence="6" type="ORF">CICLE_v10033292mg</name>
</gene>
<evidence type="ECO:0000313" key="6">
    <source>
        <dbReference type="EMBL" id="ESR51456.1"/>
    </source>
</evidence>
<evidence type="ECO:0000256" key="5">
    <source>
        <dbReference type="ARBA" id="ARBA00023004"/>
    </source>
</evidence>
<accession>V4TNN7</accession>
<comment type="similarity">
    <text evidence="1">Belongs to the cytochrome P450 family.</text>
</comment>
<dbReference type="PANTHER" id="PTHR47955">
    <property type="entry name" value="CYTOCHROME P450 FAMILY 71 PROTEIN"/>
    <property type="match status" value="1"/>
</dbReference>
<dbReference type="Gramene" id="ESR51456">
    <property type="protein sequence ID" value="ESR51456"/>
    <property type="gene ID" value="CICLE_v10033292mg"/>
</dbReference>
<protein>
    <submittedName>
        <fullName evidence="6">Uncharacterized protein</fullName>
    </submittedName>
</protein>